<dbReference type="SUPFAM" id="SSF51735">
    <property type="entry name" value="NAD(P)-binding Rossmann-fold domains"/>
    <property type="match status" value="1"/>
</dbReference>
<dbReference type="Proteomes" id="UP001601444">
    <property type="component" value="Unassembled WGS sequence"/>
</dbReference>
<evidence type="ECO:0000256" key="2">
    <source>
        <dbReference type="ARBA" id="ARBA00023002"/>
    </source>
</evidence>
<keyword evidence="2" id="KW-0560">Oxidoreductase</keyword>
<name>A0ABW6PR97_9NOCA</name>
<sequence length="320" mass="32448">MQAIVMTAVGAPEVLVAREVARPRAGAGQVVVRAEAVPVLYPETKLRSGEFPGAEPETVFGFLAAGTVTEVGDGVDPALRGVRVVAATAGAGGYAEFVVAEAQSVTPIPDGLDTDTAAAALMPGSVALTLAATAGLTAPATVLIQAAATGVGHALTQLCARRGLRVVATAGGPAKREQARRAGAAEVIDHTDPGWPERVREALGGTTLDVVFDAIGGDSLSPLLDLVTPRTGRVLSYGWLSGAPARAAVSEFLLRGISFTGCAGPAWLADVTRHRAPALAAAAEGTLAPVVDRVLPLAQAGRAHRLLEQRAPLGAVLLRP</sequence>
<dbReference type="InterPro" id="IPR036291">
    <property type="entry name" value="NAD(P)-bd_dom_sf"/>
</dbReference>
<reference evidence="4 5" key="1">
    <citation type="submission" date="2024-10" db="EMBL/GenBank/DDBJ databases">
        <title>The Natural Products Discovery Center: Release of the First 8490 Sequenced Strains for Exploring Actinobacteria Biosynthetic Diversity.</title>
        <authorList>
            <person name="Kalkreuter E."/>
            <person name="Kautsar S.A."/>
            <person name="Yang D."/>
            <person name="Bader C.D."/>
            <person name="Teijaro C.N."/>
            <person name="Fluegel L."/>
            <person name="Davis C.M."/>
            <person name="Simpson J.R."/>
            <person name="Lauterbach L."/>
            <person name="Steele A.D."/>
            <person name="Gui C."/>
            <person name="Meng S."/>
            <person name="Li G."/>
            <person name="Viehrig K."/>
            <person name="Ye F."/>
            <person name="Su P."/>
            <person name="Kiefer A.F."/>
            <person name="Nichols A."/>
            <person name="Cepeda A.J."/>
            <person name="Yan W."/>
            <person name="Fan B."/>
            <person name="Jiang Y."/>
            <person name="Adhikari A."/>
            <person name="Zheng C.-J."/>
            <person name="Schuster L."/>
            <person name="Cowan T.M."/>
            <person name="Smanski M.J."/>
            <person name="Chevrette M.G."/>
            <person name="De Carvalho L.P.S."/>
            <person name="Shen B."/>
        </authorList>
    </citation>
    <scope>NUCLEOTIDE SEQUENCE [LARGE SCALE GENOMIC DNA]</scope>
    <source>
        <strain evidence="4 5">NPDC004045</strain>
    </source>
</reference>
<dbReference type="SUPFAM" id="SSF50129">
    <property type="entry name" value="GroES-like"/>
    <property type="match status" value="1"/>
</dbReference>
<dbReference type="Gene3D" id="3.40.50.720">
    <property type="entry name" value="NAD(P)-binding Rossmann-like Domain"/>
    <property type="match status" value="1"/>
</dbReference>
<protein>
    <submittedName>
        <fullName evidence="4">Zinc-binding alcohol dehydrogenase family protein</fullName>
    </submittedName>
</protein>
<dbReference type="InterPro" id="IPR020843">
    <property type="entry name" value="ER"/>
</dbReference>
<dbReference type="EMBL" id="JBIAMX010000011">
    <property type="protein sequence ID" value="MFF0544874.1"/>
    <property type="molecule type" value="Genomic_DNA"/>
</dbReference>
<dbReference type="PANTHER" id="PTHR48106:SF18">
    <property type="entry name" value="QUINONE OXIDOREDUCTASE PIG3"/>
    <property type="match status" value="1"/>
</dbReference>
<comment type="caution">
    <text evidence="4">The sequence shown here is derived from an EMBL/GenBank/DDBJ whole genome shotgun (WGS) entry which is preliminary data.</text>
</comment>
<dbReference type="RefSeq" id="WP_387701364.1">
    <property type="nucleotide sequence ID" value="NZ_JBIAMX010000011.1"/>
</dbReference>
<evidence type="ECO:0000313" key="4">
    <source>
        <dbReference type="EMBL" id="MFF0544874.1"/>
    </source>
</evidence>
<evidence type="ECO:0000313" key="5">
    <source>
        <dbReference type="Proteomes" id="UP001601444"/>
    </source>
</evidence>
<dbReference type="Gene3D" id="3.90.180.10">
    <property type="entry name" value="Medium-chain alcohol dehydrogenases, catalytic domain"/>
    <property type="match status" value="1"/>
</dbReference>
<dbReference type="InterPro" id="IPR013154">
    <property type="entry name" value="ADH-like_N"/>
</dbReference>
<dbReference type="PANTHER" id="PTHR48106">
    <property type="entry name" value="QUINONE OXIDOREDUCTASE PIG3-RELATED"/>
    <property type="match status" value="1"/>
</dbReference>
<organism evidence="4 5">
    <name type="scientific">Nocardia thailandica</name>
    <dbReference type="NCBI Taxonomy" id="257275"/>
    <lineage>
        <taxon>Bacteria</taxon>
        <taxon>Bacillati</taxon>
        <taxon>Actinomycetota</taxon>
        <taxon>Actinomycetes</taxon>
        <taxon>Mycobacteriales</taxon>
        <taxon>Nocardiaceae</taxon>
        <taxon>Nocardia</taxon>
    </lineage>
</organism>
<dbReference type="SMART" id="SM00829">
    <property type="entry name" value="PKS_ER"/>
    <property type="match status" value="1"/>
</dbReference>
<evidence type="ECO:0000256" key="1">
    <source>
        <dbReference type="ARBA" id="ARBA00022857"/>
    </source>
</evidence>
<accession>A0ABW6PR97</accession>
<dbReference type="InterPro" id="IPR013149">
    <property type="entry name" value="ADH-like_C"/>
</dbReference>
<feature type="domain" description="Enoyl reductase (ER)" evidence="3">
    <location>
        <begin position="10"/>
        <end position="318"/>
    </location>
</feature>
<evidence type="ECO:0000259" key="3">
    <source>
        <dbReference type="SMART" id="SM00829"/>
    </source>
</evidence>
<proteinExistence type="predicted"/>
<keyword evidence="5" id="KW-1185">Reference proteome</keyword>
<dbReference type="InterPro" id="IPR011032">
    <property type="entry name" value="GroES-like_sf"/>
</dbReference>
<dbReference type="Pfam" id="PF00107">
    <property type="entry name" value="ADH_zinc_N"/>
    <property type="match status" value="1"/>
</dbReference>
<keyword evidence="1" id="KW-0521">NADP</keyword>
<gene>
    <name evidence="4" type="ORF">ACFYTF_18765</name>
</gene>
<dbReference type="Pfam" id="PF08240">
    <property type="entry name" value="ADH_N"/>
    <property type="match status" value="1"/>
</dbReference>